<evidence type="ECO:0000256" key="1">
    <source>
        <dbReference type="SAM" id="Phobius"/>
    </source>
</evidence>
<dbReference type="PANTHER" id="PTHR30007:SF1">
    <property type="entry name" value="BLR1914 PROTEIN"/>
    <property type="match status" value="1"/>
</dbReference>
<organism evidence="3 4">
    <name type="scientific">Hymenobacter coccineus</name>
    <dbReference type="NCBI Taxonomy" id="1908235"/>
    <lineage>
        <taxon>Bacteria</taxon>
        <taxon>Pseudomonadati</taxon>
        <taxon>Bacteroidota</taxon>
        <taxon>Cytophagia</taxon>
        <taxon>Cytophagales</taxon>
        <taxon>Hymenobacteraceae</taxon>
        <taxon>Hymenobacter</taxon>
    </lineage>
</organism>
<dbReference type="SUPFAM" id="SSF53098">
    <property type="entry name" value="Ribonuclease H-like"/>
    <property type="match status" value="1"/>
</dbReference>
<evidence type="ECO:0000313" key="3">
    <source>
        <dbReference type="EMBL" id="OGX84024.1"/>
    </source>
</evidence>
<protein>
    <submittedName>
        <fullName evidence="3">Transposase</fullName>
    </submittedName>
</protein>
<keyword evidence="1" id="KW-1133">Transmembrane helix</keyword>
<reference evidence="3 4" key="1">
    <citation type="submission" date="2016-08" db="EMBL/GenBank/DDBJ databases">
        <title>Hymenobacter coccineus sp. nov., Hymenobacter lapidarius sp. nov. and Hymenobacter glacialis sp. nov., isolated from Antarctic soil.</title>
        <authorList>
            <person name="Sedlacek I."/>
            <person name="Kralova S."/>
            <person name="Kyrova K."/>
            <person name="Maslanova I."/>
            <person name="Stankova E."/>
            <person name="Vrbovska V."/>
            <person name="Nemec M."/>
            <person name="Bartak M."/>
            <person name="Svec P."/>
            <person name="Busse H.-J."/>
            <person name="Pantucek R."/>
        </authorList>
    </citation>
    <scope>NUCLEOTIDE SEQUENCE [LARGE SCALE GENOMIC DNA]</scope>
    <source>
        <strain evidence="3 4">CCM 8649</strain>
    </source>
</reference>
<dbReference type="GO" id="GO:0004803">
    <property type="term" value="F:transposase activity"/>
    <property type="evidence" value="ECO:0007669"/>
    <property type="project" value="InterPro"/>
</dbReference>
<feature type="domain" description="Transposase IS4-like" evidence="2">
    <location>
        <begin position="1"/>
        <end position="115"/>
    </location>
</feature>
<dbReference type="GO" id="GO:0006313">
    <property type="term" value="P:DNA transposition"/>
    <property type="evidence" value="ECO:0007669"/>
    <property type="project" value="InterPro"/>
</dbReference>
<dbReference type="EMBL" id="MDZA01000410">
    <property type="protein sequence ID" value="OGX84024.1"/>
    <property type="molecule type" value="Genomic_DNA"/>
</dbReference>
<name>A0A1G1SZG0_9BACT</name>
<dbReference type="InterPro" id="IPR012337">
    <property type="entry name" value="RNaseH-like_sf"/>
</dbReference>
<gene>
    <name evidence="3" type="ORF">BEN49_11835</name>
</gene>
<feature type="transmembrane region" description="Helical" evidence="1">
    <location>
        <begin position="107"/>
        <end position="124"/>
    </location>
</feature>
<dbReference type="InterPro" id="IPR002559">
    <property type="entry name" value="Transposase_11"/>
</dbReference>
<keyword evidence="1" id="KW-0812">Transmembrane</keyword>
<evidence type="ECO:0000313" key="4">
    <source>
        <dbReference type="Proteomes" id="UP000177506"/>
    </source>
</evidence>
<comment type="caution">
    <text evidence="3">The sequence shown here is derived from an EMBL/GenBank/DDBJ whole genome shotgun (WGS) entry which is preliminary data.</text>
</comment>
<dbReference type="Pfam" id="PF01609">
    <property type="entry name" value="DDE_Tnp_1"/>
    <property type="match status" value="1"/>
</dbReference>
<keyword evidence="4" id="KW-1185">Reference proteome</keyword>
<dbReference type="GO" id="GO:0003677">
    <property type="term" value="F:DNA binding"/>
    <property type="evidence" value="ECO:0007669"/>
    <property type="project" value="InterPro"/>
</dbReference>
<proteinExistence type="predicted"/>
<dbReference type="NCBIfam" id="NF033580">
    <property type="entry name" value="transpos_IS5_3"/>
    <property type="match status" value="1"/>
</dbReference>
<accession>A0A1G1SZG0</accession>
<dbReference type="Proteomes" id="UP000177506">
    <property type="component" value="Unassembled WGS sequence"/>
</dbReference>
<sequence length="125" mass="14007">MHAVVDALGNPLRVVLGPGQHADGRRVTDLLAAAEGAGNVLADKAYDTAAVLAQVAALGAQAVIPSKKNRLVQRVIDRNLYRDRNKVERFFRRLKQFRRRATRYDKTASRFLGMIHFVSALLWLR</sequence>
<evidence type="ECO:0000259" key="2">
    <source>
        <dbReference type="Pfam" id="PF01609"/>
    </source>
</evidence>
<dbReference type="PANTHER" id="PTHR30007">
    <property type="entry name" value="PHP DOMAIN PROTEIN"/>
    <property type="match status" value="1"/>
</dbReference>
<keyword evidence="1" id="KW-0472">Membrane</keyword>
<dbReference type="AlphaFoldDB" id="A0A1G1SZG0"/>